<dbReference type="Pfam" id="PF26146">
    <property type="entry name" value="PI-PLC_X"/>
    <property type="match status" value="1"/>
</dbReference>
<dbReference type="SUPFAM" id="SSF51695">
    <property type="entry name" value="PLC-like phosphodiesterases"/>
    <property type="match status" value="1"/>
</dbReference>
<dbReference type="PANTHER" id="PTHR13593:SF140">
    <property type="entry name" value="PLC-LIKE PHOSPHODIESTERASE"/>
    <property type="match status" value="1"/>
</dbReference>
<keyword evidence="2" id="KW-1185">Reference proteome</keyword>
<gene>
    <name evidence="1" type="ORF">H4R34_005786</name>
</gene>
<dbReference type="GO" id="GO:0006629">
    <property type="term" value="P:lipid metabolic process"/>
    <property type="evidence" value="ECO:0007669"/>
    <property type="project" value="InterPro"/>
</dbReference>
<dbReference type="OrthoDB" id="7984201at2759"/>
<evidence type="ECO:0000313" key="2">
    <source>
        <dbReference type="Proteomes" id="UP001151582"/>
    </source>
</evidence>
<feature type="non-terminal residue" evidence="1">
    <location>
        <position position="1"/>
    </location>
</feature>
<dbReference type="Proteomes" id="UP001151582">
    <property type="component" value="Unassembled WGS sequence"/>
</dbReference>
<dbReference type="Gene3D" id="3.20.20.190">
    <property type="entry name" value="Phosphatidylinositol (PI) phosphodiesterase"/>
    <property type="match status" value="1"/>
</dbReference>
<reference evidence="1" key="1">
    <citation type="submission" date="2022-07" db="EMBL/GenBank/DDBJ databases">
        <title>Phylogenomic reconstructions and comparative analyses of Kickxellomycotina fungi.</title>
        <authorList>
            <person name="Reynolds N.K."/>
            <person name="Stajich J.E."/>
            <person name="Barry K."/>
            <person name="Grigoriev I.V."/>
            <person name="Crous P."/>
            <person name="Smith M.E."/>
        </authorList>
    </citation>
    <scope>NUCLEOTIDE SEQUENCE</scope>
    <source>
        <strain evidence="1">RSA 567</strain>
    </source>
</reference>
<name>A0A9W8AYC1_9FUNG</name>
<dbReference type="GO" id="GO:0008081">
    <property type="term" value="F:phosphoric diester hydrolase activity"/>
    <property type="evidence" value="ECO:0007669"/>
    <property type="project" value="InterPro"/>
</dbReference>
<dbReference type="EMBL" id="JANBQB010001427">
    <property type="protein sequence ID" value="KAJ1971301.1"/>
    <property type="molecule type" value="Genomic_DNA"/>
</dbReference>
<proteinExistence type="predicted"/>
<organism evidence="1 2">
    <name type="scientific">Dimargaris verticillata</name>
    <dbReference type="NCBI Taxonomy" id="2761393"/>
    <lineage>
        <taxon>Eukaryota</taxon>
        <taxon>Fungi</taxon>
        <taxon>Fungi incertae sedis</taxon>
        <taxon>Zoopagomycota</taxon>
        <taxon>Kickxellomycotina</taxon>
        <taxon>Dimargaritomycetes</taxon>
        <taxon>Dimargaritales</taxon>
        <taxon>Dimargaritaceae</taxon>
        <taxon>Dimargaris</taxon>
    </lineage>
</organism>
<dbReference type="AlphaFoldDB" id="A0A9W8AYC1"/>
<accession>A0A9W8AYC1</accession>
<evidence type="ECO:0000313" key="1">
    <source>
        <dbReference type="EMBL" id="KAJ1971301.1"/>
    </source>
</evidence>
<dbReference type="PANTHER" id="PTHR13593">
    <property type="match status" value="1"/>
</dbReference>
<evidence type="ECO:0008006" key="3">
    <source>
        <dbReference type="Google" id="ProtNLM"/>
    </source>
</evidence>
<comment type="caution">
    <text evidence="1">The sequence shown here is derived from an EMBL/GenBank/DDBJ whole genome shotgun (WGS) entry which is preliminary data.</text>
</comment>
<dbReference type="InterPro" id="IPR017946">
    <property type="entry name" value="PLC-like_Pdiesterase_TIM-brl"/>
</dbReference>
<protein>
    <recommendedName>
        <fullName evidence="3">PLC-like phosphodiesterase</fullName>
    </recommendedName>
</protein>
<dbReference type="InterPro" id="IPR051057">
    <property type="entry name" value="PI-PLC_domain"/>
</dbReference>
<sequence>TLGAGVSLNTRADGSTNACNGYKELCDRAFTDIAFATTHNSFAYLSGVASNQRKNVEAQLNDGIRGFMLDFVQPSNSSSTSDDIYLCHAACSLLNAGPAVNTLKTIANFLNSNANEVVTLLVSNDSKFSALAMRAAFTAAGLDKLAYQPDDDGSAGATWPTLGDMISKNQRAVIFSSDHADTASVPWILPESQYVWQTSWQVLVNDAFTCTIDRPKRSPYGPLQVLNHFVYTSMQLLGKNIMMADSSAASQTNSLDSLEAHYQQCDSTYATLPSSNADGDPNNSTAALVPNFVTVDFYDTGDLFRFVANLNNVTYRPNETKQSAASHPSGGSAIAIAWLGLLLAWAAWCL</sequence>